<dbReference type="eggNOG" id="ENOG502R23R">
    <property type="taxonomic scope" value="Eukaryota"/>
</dbReference>
<name>A0A0D1DNY2_MYCMD</name>
<feature type="region of interest" description="Disordered" evidence="1">
    <location>
        <begin position="1"/>
        <end position="61"/>
    </location>
</feature>
<dbReference type="AlphaFoldDB" id="A0A0D1DNY2"/>
<dbReference type="VEuPathDB" id="FungiDB:UMAG_05878"/>
<dbReference type="RefSeq" id="XP_011392229.1">
    <property type="nucleotide sequence ID" value="XM_011393927.1"/>
</dbReference>
<accession>A0A0D1DNY2</accession>
<feature type="compositionally biased region" description="Low complexity" evidence="1">
    <location>
        <begin position="295"/>
        <end position="307"/>
    </location>
</feature>
<sequence length="481" mass="51448">MSRPSLGSRSISEQAPLYDPSSAPHSGSRLRGSKTASGAHTATGSQLPYSPLLPLPPASTPKLAPRLADLVDAEQAENVAPSHALAQHGAPASASALAARRLARRGLSEGYGLHFNNIKLMRSATVLDSVASALGTKAALRLDIPATSDLAAQPVETKSAGMIRSYSLPVATQEEHDEQQRIMALGLSPVGRYTGNTAWWQYGWPSPGGVNHRHIHRSPATPRFPSQRRRSSQSKLSNVMTPTADAQARVVSAATSPCSVALPIPSQPAKRTSKTHSSCSPKMKNKYLPSIHQHSFQNSSSRSASSSPKTGRSPLAMMSVNLPATDQQQGHIDGVGCAGLEQGHDKNNDDDDDKVAATPVEAAFDIEMDALNQRFAEWSRSLAMATPSACAPRCLDQDDYFNLVHDDQPNNGLLGVGGGSDTSDEARTPRASSPRPLSKAALFRQEHDLLQPQGVVDHDERFVQTDRWSGSFDFIHPDHLG</sequence>
<dbReference type="EMBL" id="CM003159">
    <property type="protein sequence ID" value="KIS66139.1"/>
    <property type="molecule type" value="Genomic_DNA"/>
</dbReference>
<feature type="region of interest" description="Disordered" evidence="1">
    <location>
        <begin position="411"/>
        <end position="437"/>
    </location>
</feature>
<evidence type="ECO:0000313" key="2">
    <source>
        <dbReference type="EMBL" id="KIS66139.1"/>
    </source>
</evidence>
<feature type="compositionally biased region" description="Polar residues" evidence="1">
    <location>
        <begin position="34"/>
        <end position="46"/>
    </location>
</feature>
<keyword evidence="3" id="KW-1185">Reference proteome</keyword>
<dbReference type="InParanoid" id="A0A0D1DNY2"/>
<gene>
    <name evidence="2" type="ORF">UMAG_05878</name>
</gene>
<proteinExistence type="predicted"/>
<dbReference type="KEGG" id="uma:UMAG_05878"/>
<evidence type="ECO:0000313" key="3">
    <source>
        <dbReference type="Proteomes" id="UP000000561"/>
    </source>
</evidence>
<dbReference type="OMA" id="SSCSPKM"/>
<reference evidence="2 3" key="1">
    <citation type="journal article" date="2006" name="Nature">
        <title>Insights from the genome of the biotrophic fungal plant pathogen Ustilago maydis.</title>
        <authorList>
            <person name="Kamper J."/>
            <person name="Kahmann R."/>
            <person name="Bolker M."/>
            <person name="Ma L.J."/>
            <person name="Brefort T."/>
            <person name="Saville B.J."/>
            <person name="Banuett F."/>
            <person name="Kronstad J.W."/>
            <person name="Gold S.E."/>
            <person name="Muller O."/>
            <person name="Perlin M.H."/>
            <person name="Wosten H.A."/>
            <person name="de Vries R."/>
            <person name="Ruiz-Herrera J."/>
            <person name="Reynaga-Pena C.G."/>
            <person name="Snetselaar K."/>
            <person name="McCann M."/>
            <person name="Perez-Martin J."/>
            <person name="Feldbrugge M."/>
            <person name="Basse C.W."/>
            <person name="Steinberg G."/>
            <person name="Ibeas J.I."/>
            <person name="Holloman W."/>
            <person name="Guzman P."/>
            <person name="Farman M."/>
            <person name="Stajich J.E."/>
            <person name="Sentandreu R."/>
            <person name="Gonzalez-Prieto J.M."/>
            <person name="Kennell J.C."/>
            <person name="Molina L."/>
            <person name="Schirawski J."/>
            <person name="Mendoza-Mendoza A."/>
            <person name="Greilinger D."/>
            <person name="Munch K."/>
            <person name="Rossel N."/>
            <person name="Scherer M."/>
            <person name="Vranes M."/>
            <person name="Ladendorf O."/>
            <person name="Vincon V."/>
            <person name="Fuchs U."/>
            <person name="Sandrock B."/>
            <person name="Meng S."/>
            <person name="Ho E.C."/>
            <person name="Cahill M.J."/>
            <person name="Boyce K.J."/>
            <person name="Klose J."/>
            <person name="Klosterman S.J."/>
            <person name="Deelstra H.J."/>
            <person name="Ortiz-Castellanos L."/>
            <person name="Li W."/>
            <person name="Sanchez-Alonso P."/>
            <person name="Schreier P.H."/>
            <person name="Hauser-Hahn I."/>
            <person name="Vaupel M."/>
            <person name="Koopmann E."/>
            <person name="Friedrich G."/>
            <person name="Voss H."/>
            <person name="Schluter T."/>
            <person name="Margolis J."/>
            <person name="Platt D."/>
            <person name="Swimmer C."/>
            <person name="Gnirke A."/>
            <person name="Chen F."/>
            <person name="Vysotskaia V."/>
            <person name="Mannhaupt G."/>
            <person name="Guldener U."/>
            <person name="Munsterkotter M."/>
            <person name="Haase D."/>
            <person name="Oesterheld M."/>
            <person name="Mewes H.W."/>
            <person name="Mauceli E.W."/>
            <person name="DeCaprio D."/>
            <person name="Wade C.M."/>
            <person name="Butler J."/>
            <person name="Young S."/>
            <person name="Jaffe D.B."/>
            <person name="Calvo S."/>
            <person name="Nusbaum C."/>
            <person name="Galagan J."/>
            <person name="Birren B.W."/>
        </authorList>
    </citation>
    <scope>NUCLEOTIDE SEQUENCE [LARGE SCALE GENOMIC DNA]</scope>
    <source>
        <strain evidence="3">DSM 14603 / FGSC 9021 / UM521</strain>
    </source>
</reference>
<feature type="region of interest" description="Disordered" evidence="1">
    <location>
        <begin position="327"/>
        <end position="354"/>
    </location>
</feature>
<feature type="region of interest" description="Disordered" evidence="1">
    <location>
        <begin position="260"/>
        <end position="315"/>
    </location>
</feature>
<feature type="region of interest" description="Disordered" evidence="1">
    <location>
        <begin position="216"/>
        <end position="244"/>
    </location>
</feature>
<protein>
    <submittedName>
        <fullName evidence="2">Uncharacterized protein</fullName>
    </submittedName>
</protein>
<feature type="compositionally biased region" description="Polar residues" evidence="1">
    <location>
        <begin position="1"/>
        <end position="13"/>
    </location>
</feature>
<dbReference type="GeneID" id="23565643"/>
<dbReference type="Proteomes" id="UP000000561">
    <property type="component" value="Chromosome 20"/>
</dbReference>
<organism evidence="2 3">
    <name type="scientific">Mycosarcoma maydis</name>
    <name type="common">Corn smut fungus</name>
    <name type="synonym">Ustilago maydis</name>
    <dbReference type="NCBI Taxonomy" id="5270"/>
    <lineage>
        <taxon>Eukaryota</taxon>
        <taxon>Fungi</taxon>
        <taxon>Dikarya</taxon>
        <taxon>Basidiomycota</taxon>
        <taxon>Ustilaginomycotina</taxon>
        <taxon>Ustilaginomycetes</taxon>
        <taxon>Ustilaginales</taxon>
        <taxon>Ustilaginaceae</taxon>
        <taxon>Mycosarcoma</taxon>
    </lineage>
</organism>
<dbReference type="OrthoDB" id="2555252at2759"/>
<evidence type="ECO:0000256" key="1">
    <source>
        <dbReference type="SAM" id="MobiDB-lite"/>
    </source>
</evidence>